<proteinExistence type="predicted"/>
<evidence type="ECO:0000313" key="2">
    <source>
        <dbReference type="Proteomes" id="UP000789901"/>
    </source>
</evidence>
<dbReference type="Proteomes" id="UP000789901">
    <property type="component" value="Unassembled WGS sequence"/>
</dbReference>
<organism evidence="1 2">
    <name type="scientific">Gigaspora margarita</name>
    <dbReference type="NCBI Taxonomy" id="4874"/>
    <lineage>
        <taxon>Eukaryota</taxon>
        <taxon>Fungi</taxon>
        <taxon>Fungi incertae sedis</taxon>
        <taxon>Mucoromycota</taxon>
        <taxon>Glomeromycotina</taxon>
        <taxon>Glomeromycetes</taxon>
        <taxon>Diversisporales</taxon>
        <taxon>Gigasporaceae</taxon>
        <taxon>Gigaspora</taxon>
    </lineage>
</organism>
<dbReference type="EMBL" id="CAJVQB010056528">
    <property type="protein sequence ID" value="CAG8837724.1"/>
    <property type="molecule type" value="Genomic_DNA"/>
</dbReference>
<protein>
    <submittedName>
        <fullName evidence="1">18614_t:CDS:1</fullName>
    </submittedName>
</protein>
<sequence length="207" mass="24484">MANKSNKTVFDNIFAETHSKLESLNNKIFELQDIYLTNNDSDEKSDNDANKFIDNEMYNETSSKSLAMYIDNFFTAKQIEHFHKMYVLYPIFTVINNEKTHEKRLDKRDDKAFLMKLQQFISKNESITQNEVSLYFLEIIDASMHTTEFKNGMPKVYLTTNYKFKGVSICQKAWYTIYDIQKRRWKALCDHYQNFGLKPKIHGLTGC</sequence>
<reference evidence="1 2" key="1">
    <citation type="submission" date="2021-06" db="EMBL/GenBank/DDBJ databases">
        <authorList>
            <person name="Kallberg Y."/>
            <person name="Tangrot J."/>
            <person name="Rosling A."/>
        </authorList>
    </citation>
    <scope>NUCLEOTIDE SEQUENCE [LARGE SCALE GENOMIC DNA]</scope>
    <source>
        <strain evidence="1 2">120-4 pot B 10/14</strain>
    </source>
</reference>
<keyword evidence="2" id="KW-1185">Reference proteome</keyword>
<evidence type="ECO:0000313" key="1">
    <source>
        <dbReference type="EMBL" id="CAG8837724.1"/>
    </source>
</evidence>
<name>A0ABN7WR26_GIGMA</name>
<feature type="non-terminal residue" evidence="1">
    <location>
        <position position="207"/>
    </location>
</feature>
<accession>A0ABN7WR26</accession>
<gene>
    <name evidence="1" type="ORF">GMARGA_LOCUS33632</name>
</gene>
<comment type="caution">
    <text evidence="1">The sequence shown here is derived from an EMBL/GenBank/DDBJ whole genome shotgun (WGS) entry which is preliminary data.</text>
</comment>